<comment type="caution">
    <text evidence="3">The sequence shown here is derived from an EMBL/GenBank/DDBJ whole genome shotgun (WGS) entry which is preliminary data.</text>
</comment>
<accession>A0ABY1VJW3</accession>
<evidence type="ECO:0008006" key="5">
    <source>
        <dbReference type="Google" id="ProtNLM"/>
    </source>
</evidence>
<proteinExistence type="predicted"/>
<feature type="transmembrane region" description="Helical" evidence="2">
    <location>
        <begin position="137"/>
        <end position="161"/>
    </location>
</feature>
<evidence type="ECO:0000313" key="4">
    <source>
        <dbReference type="Proteomes" id="UP000250006"/>
    </source>
</evidence>
<dbReference type="EMBL" id="UAPQ01000001">
    <property type="protein sequence ID" value="SPT52396.1"/>
    <property type="molecule type" value="Genomic_DNA"/>
</dbReference>
<reference evidence="3 4" key="1">
    <citation type="submission" date="2018-06" db="EMBL/GenBank/DDBJ databases">
        <authorList>
            <consortium name="Pathogen Informatics"/>
            <person name="Doyle S."/>
        </authorList>
    </citation>
    <scope>NUCLEOTIDE SEQUENCE [LARGE SCALE GENOMIC DNA]</scope>
    <source>
        <strain evidence="3 4">NCTC11535</strain>
    </source>
</reference>
<keyword evidence="4" id="KW-1185">Reference proteome</keyword>
<dbReference type="RefSeq" id="WP_126622260.1">
    <property type="nucleotide sequence ID" value="NZ_UAPQ01000001.1"/>
</dbReference>
<name>A0ABY1VJW3_9ACTO</name>
<sequence length="167" mass="17829">MSDYPYNQPGAPDPYNPYAGPSSDPYAAQPPLAGTPYPGFEYQGSSYLSSQAGAYQPQPMMVSRPMQPIYDPVMAQVQQMVLMSNRTRSNALGGWALGLSIVSVLCCTYGVAQLIALGLGIAGIVAANNGHADNKGVSIAAVVISVVSMALWIAFWVFVVWSRTRSY</sequence>
<evidence type="ECO:0000256" key="2">
    <source>
        <dbReference type="SAM" id="Phobius"/>
    </source>
</evidence>
<feature type="region of interest" description="Disordered" evidence="1">
    <location>
        <begin position="1"/>
        <end position="32"/>
    </location>
</feature>
<keyword evidence="2" id="KW-0472">Membrane</keyword>
<protein>
    <recommendedName>
        <fullName evidence="5">DUF4190 domain-containing protein</fullName>
    </recommendedName>
</protein>
<gene>
    <name evidence="3" type="ORF">NCTC11535_00044</name>
</gene>
<feature type="transmembrane region" description="Helical" evidence="2">
    <location>
        <begin position="92"/>
        <end position="125"/>
    </location>
</feature>
<evidence type="ECO:0000313" key="3">
    <source>
        <dbReference type="EMBL" id="SPT52396.1"/>
    </source>
</evidence>
<keyword evidence="2" id="KW-1133">Transmembrane helix</keyword>
<keyword evidence="2" id="KW-0812">Transmembrane</keyword>
<organism evidence="3 4">
    <name type="scientific">Actinomyces bovis</name>
    <dbReference type="NCBI Taxonomy" id="1658"/>
    <lineage>
        <taxon>Bacteria</taxon>
        <taxon>Bacillati</taxon>
        <taxon>Actinomycetota</taxon>
        <taxon>Actinomycetes</taxon>
        <taxon>Actinomycetales</taxon>
        <taxon>Actinomycetaceae</taxon>
        <taxon>Actinomyces</taxon>
    </lineage>
</organism>
<dbReference type="Proteomes" id="UP000250006">
    <property type="component" value="Unassembled WGS sequence"/>
</dbReference>
<evidence type="ECO:0000256" key="1">
    <source>
        <dbReference type="SAM" id="MobiDB-lite"/>
    </source>
</evidence>